<proteinExistence type="predicted"/>
<organism evidence="1">
    <name type="scientific">marine sediment metagenome</name>
    <dbReference type="NCBI Taxonomy" id="412755"/>
    <lineage>
        <taxon>unclassified sequences</taxon>
        <taxon>metagenomes</taxon>
        <taxon>ecological metagenomes</taxon>
    </lineage>
</organism>
<dbReference type="AlphaFoldDB" id="X1F367"/>
<name>X1F367_9ZZZZ</name>
<sequence length="59" mass="7148">MFPTIKTYYEQVRINSEYDEFSKKLKKNIEKLVVIDKKYSWEDEADINFRKAVVKGNEK</sequence>
<evidence type="ECO:0000313" key="1">
    <source>
        <dbReference type="EMBL" id="GAH40066.1"/>
    </source>
</evidence>
<gene>
    <name evidence="1" type="ORF">S03H2_13826</name>
</gene>
<reference evidence="1" key="1">
    <citation type="journal article" date="2014" name="Front. Microbiol.">
        <title>High frequency of phylogenetically diverse reductive dehalogenase-homologous genes in deep subseafloor sedimentary metagenomes.</title>
        <authorList>
            <person name="Kawai M."/>
            <person name="Futagami T."/>
            <person name="Toyoda A."/>
            <person name="Takaki Y."/>
            <person name="Nishi S."/>
            <person name="Hori S."/>
            <person name="Arai W."/>
            <person name="Tsubouchi T."/>
            <person name="Morono Y."/>
            <person name="Uchiyama I."/>
            <person name="Ito T."/>
            <person name="Fujiyama A."/>
            <person name="Inagaki F."/>
            <person name="Takami H."/>
        </authorList>
    </citation>
    <scope>NUCLEOTIDE SEQUENCE</scope>
    <source>
        <strain evidence="1">Expedition CK06-06</strain>
    </source>
</reference>
<accession>X1F367</accession>
<protein>
    <submittedName>
        <fullName evidence="1">Uncharacterized protein</fullName>
    </submittedName>
</protein>
<dbReference type="EMBL" id="BARU01007013">
    <property type="protein sequence ID" value="GAH40066.1"/>
    <property type="molecule type" value="Genomic_DNA"/>
</dbReference>
<comment type="caution">
    <text evidence="1">The sequence shown here is derived from an EMBL/GenBank/DDBJ whole genome shotgun (WGS) entry which is preliminary data.</text>
</comment>